<evidence type="ECO:0000256" key="5">
    <source>
        <dbReference type="ARBA" id="ARBA00022826"/>
    </source>
</evidence>
<dbReference type="GO" id="GO:0001508">
    <property type="term" value="P:action potential"/>
    <property type="evidence" value="ECO:0007669"/>
    <property type="project" value="TreeGrafter"/>
</dbReference>
<feature type="transmembrane region" description="Helical" evidence="13">
    <location>
        <begin position="204"/>
        <end position="226"/>
    </location>
</feature>
<evidence type="ECO:0000256" key="2">
    <source>
        <dbReference type="ARBA" id="ARBA00022448"/>
    </source>
</evidence>
<dbReference type="VEuPathDB" id="CryptoDB:Cvel_1724"/>
<evidence type="ECO:0000256" key="13">
    <source>
        <dbReference type="SAM" id="Phobius"/>
    </source>
</evidence>
<reference evidence="15" key="1">
    <citation type="submission" date="2014-11" db="EMBL/GenBank/DDBJ databases">
        <authorList>
            <person name="Otto D Thomas"/>
            <person name="Naeem Raeece"/>
        </authorList>
    </citation>
    <scope>NUCLEOTIDE SEQUENCE</scope>
</reference>
<feature type="compositionally biased region" description="Low complexity" evidence="12">
    <location>
        <begin position="325"/>
        <end position="336"/>
    </location>
</feature>
<dbReference type="GO" id="GO:0005249">
    <property type="term" value="F:voltage-gated potassium channel activity"/>
    <property type="evidence" value="ECO:0007669"/>
    <property type="project" value="InterPro"/>
</dbReference>
<gene>
    <name evidence="15" type="ORF">Cvel_1724</name>
</gene>
<evidence type="ECO:0000256" key="11">
    <source>
        <dbReference type="ARBA" id="ARBA00023303"/>
    </source>
</evidence>
<keyword evidence="7" id="KW-0630">Potassium</keyword>
<evidence type="ECO:0000256" key="8">
    <source>
        <dbReference type="ARBA" id="ARBA00022989"/>
    </source>
</evidence>
<feature type="transmembrane region" description="Helical" evidence="13">
    <location>
        <begin position="72"/>
        <end position="91"/>
    </location>
</feature>
<dbReference type="Gene3D" id="1.20.120.350">
    <property type="entry name" value="Voltage-gated potassium channels. Chain C"/>
    <property type="match status" value="1"/>
</dbReference>
<keyword evidence="8 13" id="KW-1133">Transmembrane helix</keyword>
<comment type="subcellular location">
    <subcellularLocation>
        <location evidence="1">Membrane</location>
        <topology evidence="1">Multi-pass membrane protein</topology>
    </subcellularLocation>
</comment>
<feature type="domain" description="Ion transport" evidence="14">
    <location>
        <begin position="76"/>
        <end position="290"/>
    </location>
</feature>
<keyword evidence="5" id="KW-0631">Potassium channel</keyword>
<keyword evidence="3" id="KW-0633">Potassium transport</keyword>
<keyword evidence="9" id="KW-0406">Ion transport</keyword>
<dbReference type="Pfam" id="PF00520">
    <property type="entry name" value="Ion_trans"/>
    <property type="match status" value="1"/>
</dbReference>
<evidence type="ECO:0000256" key="9">
    <source>
        <dbReference type="ARBA" id="ARBA00023065"/>
    </source>
</evidence>
<evidence type="ECO:0000256" key="4">
    <source>
        <dbReference type="ARBA" id="ARBA00022692"/>
    </source>
</evidence>
<evidence type="ECO:0000259" key="14">
    <source>
        <dbReference type="Pfam" id="PF00520"/>
    </source>
</evidence>
<dbReference type="PANTHER" id="PTHR11537">
    <property type="entry name" value="VOLTAGE-GATED POTASSIUM CHANNEL"/>
    <property type="match status" value="1"/>
</dbReference>
<feature type="region of interest" description="Disordered" evidence="12">
    <location>
        <begin position="1"/>
        <end position="49"/>
    </location>
</feature>
<dbReference type="InterPro" id="IPR028325">
    <property type="entry name" value="VG_K_chnl"/>
</dbReference>
<evidence type="ECO:0000256" key="7">
    <source>
        <dbReference type="ARBA" id="ARBA00022958"/>
    </source>
</evidence>
<accession>A0A0G4I2Q4</accession>
<feature type="compositionally biased region" description="Low complexity" evidence="12">
    <location>
        <begin position="403"/>
        <end position="416"/>
    </location>
</feature>
<keyword evidence="10 13" id="KW-0472">Membrane</keyword>
<organism evidence="15">
    <name type="scientific">Chromera velia CCMP2878</name>
    <dbReference type="NCBI Taxonomy" id="1169474"/>
    <lineage>
        <taxon>Eukaryota</taxon>
        <taxon>Sar</taxon>
        <taxon>Alveolata</taxon>
        <taxon>Colpodellida</taxon>
        <taxon>Chromeraceae</taxon>
        <taxon>Chromera</taxon>
    </lineage>
</organism>
<keyword evidence="2" id="KW-0813">Transport</keyword>
<dbReference type="EMBL" id="CDMZ01004873">
    <property type="protein sequence ID" value="CEM51202.1"/>
    <property type="molecule type" value="Genomic_DNA"/>
</dbReference>
<dbReference type="AlphaFoldDB" id="A0A0G4I2Q4"/>
<feature type="region of interest" description="Disordered" evidence="12">
    <location>
        <begin position="311"/>
        <end position="435"/>
    </location>
</feature>
<feature type="compositionally biased region" description="Basic residues" evidence="12">
    <location>
        <begin position="1"/>
        <end position="10"/>
    </location>
</feature>
<dbReference type="PANTHER" id="PTHR11537:SF254">
    <property type="entry name" value="POTASSIUM VOLTAGE-GATED CHANNEL PROTEIN SHAB"/>
    <property type="match status" value="1"/>
</dbReference>
<evidence type="ECO:0000256" key="1">
    <source>
        <dbReference type="ARBA" id="ARBA00004141"/>
    </source>
</evidence>
<evidence type="ECO:0000313" key="15">
    <source>
        <dbReference type="EMBL" id="CEM51202.1"/>
    </source>
</evidence>
<feature type="compositionally biased region" description="Acidic residues" evidence="12">
    <location>
        <begin position="366"/>
        <end position="376"/>
    </location>
</feature>
<name>A0A0G4I2Q4_9ALVE</name>
<protein>
    <recommendedName>
        <fullName evidence="14">Ion transport domain-containing protein</fullName>
    </recommendedName>
</protein>
<evidence type="ECO:0000256" key="10">
    <source>
        <dbReference type="ARBA" id="ARBA00023136"/>
    </source>
</evidence>
<dbReference type="Gene3D" id="1.10.287.70">
    <property type="match status" value="1"/>
</dbReference>
<dbReference type="InterPro" id="IPR005821">
    <property type="entry name" value="Ion_trans_dom"/>
</dbReference>
<feature type="compositionally biased region" description="Basic and acidic residues" evidence="12">
    <location>
        <begin position="390"/>
        <end position="401"/>
    </location>
</feature>
<sequence length="514" mass="56694">MHFFNMRKRGVTGVTEEIPERGGRRSSRASLSGEAKGVHGSLSPSSALPPKKQHSWLFSMLNPNSKRVQALVYKRSVAVVVCLNTFAFIIGTHNNIEKRYHSFFYSMEAVVSSLFLAEYLCRLWVATESRKYRHPLWGRLRYALSSSALIDLCSMTFFLEIVLGTALPTTTGLRILRLFRILKTESYAMAAASVHRVVKYNSQIFLVALLMCGALLLLTSTVLYYLRPGAANDEDFNSIPDCMYLAILMLTGQGVPEGSLPWFTKIIVSLTAVFSVAMFAIPSSMLTWGFEAEASRLAKVRFAQTVRDRRRRQHARLGLPPPPESSSSSGSSSEGSNLNRRDSDESADEDYLRLIAGVSEKGSGSEGDEEEGEEGSSEAKGKGRGKKTEKKGQHDPTDRRRLSPPGGFSSVPGPSRGPRRHSAQTGERPERQFRHTLASDFIAAAAASRQSQVPADLSLSLAEISLQVRTLSRLALSNQAALSELKEQVETLRSELSERKETKEESGSRGEANH</sequence>
<dbReference type="SUPFAM" id="SSF81324">
    <property type="entry name" value="Voltage-gated potassium channels"/>
    <property type="match status" value="1"/>
</dbReference>
<evidence type="ECO:0000256" key="6">
    <source>
        <dbReference type="ARBA" id="ARBA00022882"/>
    </source>
</evidence>
<feature type="region of interest" description="Disordered" evidence="12">
    <location>
        <begin position="489"/>
        <end position="514"/>
    </location>
</feature>
<keyword evidence="6" id="KW-0851">Voltage-gated channel</keyword>
<evidence type="ECO:0000256" key="12">
    <source>
        <dbReference type="SAM" id="MobiDB-lite"/>
    </source>
</evidence>
<feature type="transmembrane region" description="Helical" evidence="13">
    <location>
        <begin position="262"/>
        <end position="281"/>
    </location>
</feature>
<proteinExistence type="predicted"/>
<feature type="transmembrane region" description="Helical" evidence="13">
    <location>
        <begin position="103"/>
        <end position="121"/>
    </location>
</feature>
<dbReference type="GO" id="GO:0008076">
    <property type="term" value="C:voltage-gated potassium channel complex"/>
    <property type="evidence" value="ECO:0007669"/>
    <property type="project" value="InterPro"/>
</dbReference>
<evidence type="ECO:0000256" key="3">
    <source>
        <dbReference type="ARBA" id="ARBA00022538"/>
    </source>
</evidence>
<keyword evidence="4 13" id="KW-0812">Transmembrane</keyword>
<keyword evidence="11" id="KW-0407">Ion channel</keyword>
<dbReference type="InterPro" id="IPR027359">
    <property type="entry name" value="Volt_channel_dom_sf"/>
</dbReference>